<name>A0A5Q5CL01_MYCSJ</name>
<dbReference type="AlphaFoldDB" id="A0A5Q5CL01"/>
<keyword evidence="1" id="KW-0812">Transmembrane</keyword>
<protein>
    <submittedName>
        <fullName evidence="2">Uncharacterized protein</fullName>
    </submittedName>
</protein>
<evidence type="ECO:0000256" key="1">
    <source>
        <dbReference type="SAM" id="Phobius"/>
    </source>
</evidence>
<feature type="transmembrane region" description="Helical" evidence="1">
    <location>
        <begin position="67"/>
        <end position="84"/>
    </location>
</feature>
<accession>A0A5Q5CL01</accession>
<gene>
    <name evidence="2" type="ordered locus">Mjls_4423</name>
</gene>
<sequence>MLVHAGLVPLRPRNETGKPSCATCLAERDRAVVTTRCQVGGLMDESKSAVRVGAIVRFNDAVLQKRWRPAVALMLALWLVAVGFEWTQPGAGHPHHGPHALAAGPHGDPAAMTDHAHFENGSIPVSPDTYADAVRPRATVALLALGLLAAMVAVAVFYRGAPLALIRGPPRGLGEVLTGRVLLTRLCIARR</sequence>
<keyword evidence="1" id="KW-1133">Transmembrane helix</keyword>
<dbReference type="KEGG" id="mjl:Mjls_4423"/>
<dbReference type="EMBL" id="CP000580">
    <property type="protein sequence ID" value="ABO00195.1"/>
    <property type="molecule type" value="Genomic_DNA"/>
</dbReference>
<evidence type="ECO:0000313" key="2">
    <source>
        <dbReference type="EMBL" id="ABO00195.1"/>
    </source>
</evidence>
<reference evidence="2" key="1">
    <citation type="submission" date="2007-02" db="EMBL/GenBank/DDBJ databases">
        <title>Complete sequence of Mycobacterium sp. JLS.</title>
        <authorList>
            <consortium name="US DOE Joint Genome Institute"/>
            <person name="Copeland A."/>
            <person name="Lucas S."/>
            <person name="Lapidus A."/>
            <person name="Barry K."/>
            <person name="Detter J.C."/>
            <person name="Glavina del Rio T."/>
            <person name="Hammon N."/>
            <person name="Israni S."/>
            <person name="Dalin E."/>
            <person name="Tice H."/>
            <person name="Pitluck S."/>
            <person name="Chain P."/>
            <person name="Malfatti S."/>
            <person name="Shin M."/>
            <person name="Vergez L."/>
            <person name="Schmutz J."/>
            <person name="Larimer F."/>
            <person name="Land M."/>
            <person name="Hauser L."/>
            <person name="Kyrpides N."/>
            <person name="Mikhailova N."/>
            <person name="Miller C.D."/>
            <person name="Anderson A.J."/>
            <person name="Sims R.C."/>
            <person name="Richardson P."/>
        </authorList>
    </citation>
    <scope>NUCLEOTIDE SEQUENCE [LARGE SCALE GENOMIC DNA]</scope>
    <source>
        <strain evidence="2">JLS</strain>
    </source>
</reference>
<dbReference type="Pfam" id="PF26327">
    <property type="entry name" value="LpqS"/>
    <property type="match status" value="1"/>
</dbReference>
<organism evidence="2">
    <name type="scientific">Mycobacterium sp. (strain JLS)</name>
    <dbReference type="NCBI Taxonomy" id="164757"/>
    <lineage>
        <taxon>Bacteria</taxon>
        <taxon>Bacillati</taxon>
        <taxon>Actinomycetota</taxon>
        <taxon>Actinomycetes</taxon>
        <taxon>Mycobacteriales</taxon>
        <taxon>Mycobacteriaceae</taxon>
        <taxon>Mycobacterium</taxon>
    </lineage>
</organism>
<keyword evidence="1" id="KW-0472">Membrane</keyword>
<proteinExistence type="predicted"/>
<feature type="transmembrane region" description="Helical" evidence="1">
    <location>
        <begin position="138"/>
        <end position="158"/>
    </location>
</feature>
<dbReference type="InterPro" id="IPR058714">
    <property type="entry name" value="LpqS"/>
</dbReference>